<evidence type="ECO:0000313" key="9">
    <source>
        <dbReference type="EMBL" id="BBE16604.1"/>
    </source>
</evidence>
<dbReference type="Pfam" id="PF00361">
    <property type="entry name" value="Proton_antipo_M"/>
    <property type="match status" value="1"/>
</dbReference>
<evidence type="ECO:0000256" key="2">
    <source>
        <dbReference type="ARBA" id="ARBA00009025"/>
    </source>
</evidence>
<dbReference type="InterPro" id="IPR010227">
    <property type="entry name" value="NADH_Q_OxRdtase_chainM/4"/>
</dbReference>
<dbReference type="InterPro" id="IPR003918">
    <property type="entry name" value="NADH_UbQ_OxRdtase"/>
</dbReference>
<gene>
    <name evidence="9" type="ORF">AQPE_0744</name>
</gene>
<reference evidence="9" key="1">
    <citation type="journal article" date="2020" name="Int. J. Syst. Evol. Microbiol.">
        <title>Aquipluma nitroreducens gen. nov. sp. nov., a novel facultatively anaerobic bacterium isolated from a freshwater lake.</title>
        <authorList>
            <person name="Watanabe M."/>
            <person name="Kojima H."/>
            <person name="Fukui M."/>
        </authorList>
    </citation>
    <scope>NUCLEOTIDE SEQUENCE</scope>
    <source>
        <strain evidence="9">MeG22</strain>
    </source>
</reference>
<feature type="transmembrane region" description="Helical" evidence="7">
    <location>
        <begin position="200"/>
        <end position="221"/>
    </location>
</feature>
<feature type="transmembrane region" description="Helical" evidence="7">
    <location>
        <begin position="396"/>
        <end position="418"/>
    </location>
</feature>
<sequence length="477" mass="52804">MILLIILLIPFLTGLSLLFFRKAGTARTVALISTVVNLLLTLSLLNADQSVTYSAEWINYLGIQFSLGYDGISTIMLLLTNLLFPFIVMAGFGRDQKNVPMLNCLILCAQSALIGVFLAQNAFLFYVFWELALIPVYFILLVWGGDDRKAITLKFFIYTLAGSLFLLFGIIYLYQLTPGTHTTDFSAFSQLQIPAGTQNWLFWILFIAFAIKMPIFPFHTWQPPTYKMASTQGVMILAGVMTKMGIYGALRFLFPVVPLGVLYWQNLVIIMSLTGVIYASVIAYKHTNLKTMIAYSSMAHISLMAAALFVLNSYAYQGLIFQVLSHGVTIAALFYVACLVKEQTGTTEMPQLGGLKINAPNMAILFLIILLGSIALPLTAGFVGEFLMITGLFQQSIWFALFGGLTMILGAIYMLYAYQRVMLGDKKLAFAKATDLGALDYWILIPLIVVILGLGIYPQPIFDILKPVAEVFSGLAH</sequence>
<feature type="transmembrane region" description="Helical" evidence="7">
    <location>
        <begin position="320"/>
        <end position="340"/>
    </location>
</feature>
<feature type="transmembrane region" description="Helical" evidence="7">
    <location>
        <begin position="439"/>
        <end position="457"/>
    </location>
</feature>
<feature type="domain" description="NADH:quinone oxidoreductase/Mrp antiporter transmembrane" evidence="8">
    <location>
        <begin position="119"/>
        <end position="404"/>
    </location>
</feature>
<evidence type="ECO:0000256" key="1">
    <source>
        <dbReference type="ARBA" id="ARBA00004127"/>
    </source>
</evidence>
<organism evidence="9 10">
    <name type="scientific">Aquipluma nitroreducens</name>
    <dbReference type="NCBI Taxonomy" id="2010828"/>
    <lineage>
        <taxon>Bacteria</taxon>
        <taxon>Pseudomonadati</taxon>
        <taxon>Bacteroidota</taxon>
        <taxon>Bacteroidia</taxon>
        <taxon>Marinilabiliales</taxon>
        <taxon>Prolixibacteraceae</taxon>
        <taxon>Aquipluma</taxon>
    </lineage>
</organism>
<dbReference type="InterPro" id="IPR001750">
    <property type="entry name" value="ND/Mrp_TM"/>
</dbReference>
<dbReference type="GO" id="GO:0015990">
    <property type="term" value="P:electron transport coupled proton transport"/>
    <property type="evidence" value="ECO:0007669"/>
    <property type="project" value="TreeGrafter"/>
</dbReference>
<dbReference type="GO" id="GO:0048039">
    <property type="term" value="F:ubiquinone binding"/>
    <property type="evidence" value="ECO:0007669"/>
    <property type="project" value="TreeGrafter"/>
</dbReference>
<keyword evidence="4 7" id="KW-1133">Transmembrane helix</keyword>
<keyword evidence="5 7" id="KW-0472">Membrane</keyword>
<evidence type="ECO:0000259" key="8">
    <source>
        <dbReference type="Pfam" id="PF00361"/>
    </source>
</evidence>
<feature type="transmembrane region" description="Helical" evidence="7">
    <location>
        <begin position="71"/>
        <end position="92"/>
    </location>
</feature>
<dbReference type="GO" id="GO:0016020">
    <property type="term" value="C:membrane"/>
    <property type="evidence" value="ECO:0007669"/>
    <property type="project" value="UniProtKB-SubCell"/>
</dbReference>
<name>A0A5K7S5H4_9BACT</name>
<dbReference type="NCBIfam" id="TIGR01972">
    <property type="entry name" value="NDH_I_M"/>
    <property type="match status" value="1"/>
</dbReference>
<accession>A0A5K7S5H4</accession>
<comment type="subcellular location">
    <subcellularLocation>
        <location evidence="1">Endomembrane system</location>
        <topology evidence="1">Multi-pass membrane protein</topology>
    </subcellularLocation>
    <subcellularLocation>
        <location evidence="6">Membrane</location>
        <topology evidence="6">Multi-pass membrane protein</topology>
    </subcellularLocation>
</comment>
<evidence type="ECO:0000256" key="7">
    <source>
        <dbReference type="SAM" id="Phobius"/>
    </source>
</evidence>
<dbReference type="EMBL" id="AP018694">
    <property type="protein sequence ID" value="BBE16604.1"/>
    <property type="molecule type" value="Genomic_DNA"/>
</dbReference>
<dbReference type="GO" id="GO:0042773">
    <property type="term" value="P:ATP synthesis coupled electron transport"/>
    <property type="evidence" value="ECO:0007669"/>
    <property type="project" value="InterPro"/>
</dbReference>
<dbReference type="KEGG" id="anf:AQPE_0744"/>
<keyword evidence="3 6" id="KW-0812">Transmembrane</keyword>
<dbReference type="GO" id="GO:0003954">
    <property type="term" value="F:NADH dehydrogenase activity"/>
    <property type="evidence" value="ECO:0007669"/>
    <property type="project" value="TreeGrafter"/>
</dbReference>
<dbReference type="PANTHER" id="PTHR43507">
    <property type="entry name" value="NADH-UBIQUINONE OXIDOREDUCTASE CHAIN 4"/>
    <property type="match status" value="1"/>
</dbReference>
<feature type="transmembrane region" description="Helical" evidence="7">
    <location>
        <begin position="123"/>
        <end position="143"/>
    </location>
</feature>
<evidence type="ECO:0000256" key="6">
    <source>
        <dbReference type="RuleBase" id="RU000320"/>
    </source>
</evidence>
<dbReference type="RefSeq" id="WP_318349665.1">
    <property type="nucleotide sequence ID" value="NZ_AP018694.1"/>
</dbReference>
<evidence type="ECO:0000256" key="4">
    <source>
        <dbReference type="ARBA" id="ARBA00022989"/>
    </source>
</evidence>
<feature type="transmembrane region" description="Helical" evidence="7">
    <location>
        <begin position="293"/>
        <end position="314"/>
    </location>
</feature>
<comment type="similarity">
    <text evidence="2">Belongs to the complex I subunit 4 family.</text>
</comment>
<evidence type="ECO:0000313" key="10">
    <source>
        <dbReference type="Proteomes" id="UP001193389"/>
    </source>
</evidence>
<feature type="transmembrane region" description="Helical" evidence="7">
    <location>
        <begin position="99"/>
        <end position="117"/>
    </location>
</feature>
<feature type="transmembrane region" description="Helical" evidence="7">
    <location>
        <begin position="233"/>
        <end position="250"/>
    </location>
</feature>
<proteinExistence type="inferred from homology"/>
<feature type="transmembrane region" description="Helical" evidence="7">
    <location>
        <begin position="361"/>
        <end position="384"/>
    </location>
</feature>
<dbReference type="PANTHER" id="PTHR43507:SF1">
    <property type="entry name" value="NADH-UBIQUINONE OXIDOREDUCTASE CHAIN 4"/>
    <property type="match status" value="1"/>
</dbReference>
<evidence type="ECO:0000256" key="5">
    <source>
        <dbReference type="ARBA" id="ARBA00023136"/>
    </source>
</evidence>
<feature type="transmembrane region" description="Helical" evidence="7">
    <location>
        <begin position="262"/>
        <end position="281"/>
    </location>
</feature>
<dbReference type="GO" id="GO:0008137">
    <property type="term" value="F:NADH dehydrogenase (ubiquinone) activity"/>
    <property type="evidence" value="ECO:0007669"/>
    <property type="project" value="InterPro"/>
</dbReference>
<dbReference type="GO" id="GO:0012505">
    <property type="term" value="C:endomembrane system"/>
    <property type="evidence" value="ECO:0007669"/>
    <property type="project" value="UniProtKB-SubCell"/>
</dbReference>
<protein>
    <submittedName>
        <fullName evidence="9">NADH-ubiquinone oxidoreductase chain M</fullName>
    </submittedName>
</protein>
<dbReference type="PRINTS" id="PR01437">
    <property type="entry name" value="NUOXDRDTASE4"/>
</dbReference>
<dbReference type="Proteomes" id="UP001193389">
    <property type="component" value="Chromosome"/>
</dbReference>
<evidence type="ECO:0000256" key="3">
    <source>
        <dbReference type="ARBA" id="ARBA00022692"/>
    </source>
</evidence>
<keyword evidence="10" id="KW-1185">Reference proteome</keyword>
<dbReference type="AlphaFoldDB" id="A0A5K7S5H4"/>
<feature type="transmembrane region" description="Helical" evidence="7">
    <location>
        <begin position="155"/>
        <end position="174"/>
    </location>
</feature>